<dbReference type="SUPFAM" id="SSF88874">
    <property type="entry name" value="Receptor-binding domain of short tail fibre protein gp12"/>
    <property type="match status" value="1"/>
</dbReference>
<feature type="domain" description="Phage tail collar" evidence="1">
    <location>
        <begin position="245"/>
        <end position="298"/>
    </location>
</feature>
<dbReference type="Pfam" id="PF07484">
    <property type="entry name" value="Collar"/>
    <property type="match status" value="1"/>
</dbReference>
<reference evidence="2" key="1">
    <citation type="journal article" date="2020" name="bioRxiv">
        <title>Comparative genomics of Chlamydomonas.</title>
        <authorList>
            <person name="Craig R.J."/>
            <person name="Hasan A.R."/>
            <person name="Ness R.W."/>
            <person name="Keightley P.D."/>
        </authorList>
    </citation>
    <scope>NUCLEOTIDE SEQUENCE</scope>
    <source>
        <strain evidence="2">CCAP 11/70</strain>
    </source>
</reference>
<organism evidence="2 3">
    <name type="scientific">Edaphochlamys debaryana</name>
    <dbReference type="NCBI Taxonomy" id="47281"/>
    <lineage>
        <taxon>Eukaryota</taxon>
        <taxon>Viridiplantae</taxon>
        <taxon>Chlorophyta</taxon>
        <taxon>core chlorophytes</taxon>
        <taxon>Chlorophyceae</taxon>
        <taxon>CS clade</taxon>
        <taxon>Chlamydomonadales</taxon>
        <taxon>Chlamydomonadales incertae sedis</taxon>
        <taxon>Edaphochlamys</taxon>
    </lineage>
</organism>
<dbReference type="EMBL" id="JAEHOE010000090">
    <property type="protein sequence ID" value="KAG2487951.1"/>
    <property type="molecule type" value="Genomic_DNA"/>
</dbReference>
<proteinExistence type="predicted"/>
<keyword evidence="3" id="KW-1185">Reference proteome</keyword>
<sequence length="409" mass="42947">MAAYSNLQSALCEDYSSYSFTSYSSDRSALDSAIDSHAGSDSSYFSTADFASLASSYCGSKSHKLEVAAKVSYLGFGASGSYGESDNSAACGAQSNTSYTGRAGGDSSYFTGLTFRPTFALDSHSVAFDLSFKQAVTGATAYLSASGTHYAQLPRKPAPTQVVALTSRILWHELDVANSGDNLASLLAGIATTVEQTSNRMNQIQSNTATRVAKLNNWIKTNNARETLINTAAVIQTGTILQHAAFPNYAVSAGFLLCDGAAVSRDDYSDLFAVIGEVYGAGDGYSTFNVPDLRGRVVLGAGDSTDLTSRGLAESRGEESYTLMTGELPPHTHSGMTDVETRMGPALDEAIGTSGSRRGLIDYGYASSTCGGGCFNHVHSFSTGSGDDVAGEPHNNMQPSLVVSYIIKY</sequence>
<dbReference type="InterPro" id="IPR037053">
    <property type="entry name" value="Phage_tail_collar_dom_sf"/>
</dbReference>
<dbReference type="InterPro" id="IPR011083">
    <property type="entry name" value="Phage_tail_collar_dom"/>
</dbReference>
<protein>
    <recommendedName>
        <fullName evidence="1">Phage tail collar domain-containing protein</fullName>
    </recommendedName>
</protein>
<evidence type="ECO:0000313" key="3">
    <source>
        <dbReference type="Proteomes" id="UP000612055"/>
    </source>
</evidence>
<accession>A0A835XQ12</accession>
<evidence type="ECO:0000259" key="1">
    <source>
        <dbReference type="Pfam" id="PF07484"/>
    </source>
</evidence>
<name>A0A835XQ12_9CHLO</name>
<gene>
    <name evidence="2" type="ORF">HYH03_013530</name>
</gene>
<dbReference type="AlphaFoldDB" id="A0A835XQ12"/>
<comment type="caution">
    <text evidence="2">The sequence shown here is derived from an EMBL/GenBank/DDBJ whole genome shotgun (WGS) entry which is preliminary data.</text>
</comment>
<evidence type="ECO:0000313" key="2">
    <source>
        <dbReference type="EMBL" id="KAG2487951.1"/>
    </source>
</evidence>
<dbReference type="Gene3D" id="3.90.1340.10">
    <property type="entry name" value="Phage tail collar domain"/>
    <property type="match status" value="1"/>
</dbReference>
<dbReference type="OrthoDB" id="10056189at2759"/>
<dbReference type="Proteomes" id="UP000612055">
    <property type="component" value="Unassembled WGS sequence"/>
</dbReference>